<comment type="caution">
    <text evidence="2">The sequence shown here is derived from an EMBL/GenBank/DDBJ whole genome shotgun (WGS) entry which is preliminary data.</text>
</comment>
<accession>A0A9P5YQG7</accession>
<keyword evidence="1" id="KW-0472">Membrane</keyword>
<evidence type="ECO:0000313" key="3">
    <source>
        <dbReference type="Proteomes" id="UP000807469"/>
    </source>
</evidence>
<keyword evidence="3" id="KW-1185">Reference proteome</keyword>
<sequence>MSCAVLPVHGGWVVGMLVLGSVGLLIGYSYHLSRGVLLISYGTSPTLPAPSLLTWVFDALGVYQ</sequence>
<dbReference type="Proteomes" id="UP000807469">
    <property type="component" value="Unassembled WGS sequence"/>
</dbReference>
<feature type="transmembrane region" description="Helical" evidence="1">
    <location>
        <begin position="12"/>
        <end position="30"/>
    </location>
</feature>
<keyword evidence="1" id="KW-0812">Transmembrane</keyword>
<name>A0A9P5YQG7_9AGAR</name>
<proteinExistence type="predicted"/>
<dbReference type="EMBL" id="MU155495">
    <property type="protein sequence ID" value="KAF9472814.1"/>
    <property type="molecule type" value="Genomic_DNA"/>
</dbReference>
<organism evidence="2 3">
    <name type="scientific">Pholiota conissans</name>
    <dbReference type="NCBI Taxonomy" id="109636"/>
    <lineage>
        <taxon>Eukaryota</taxon>
        <taxon>Fungi</taxon>
        <taxon>Dikarya</taxon>
        <taxon>Basidiomycota</taxon>
        <taxon>Agaricomycotina</taxon>
        <taxon>Agaricomycetes</taxon>
        <taxon>Agaricomycetidae</taxon>
        <taxon>Agaricales</taxon>
        <taxon>Agaricineae</taxon>
        <taxon>Strophariaceae</taxon>
        <taxon>Pholiota</taxon>
    </lineage>
</organism>
<gene>
    <name evidence="2" type="ORF">BDN70DRAFT_886556</name>
</gene>
<protein>
    <submittedName>
        <fullName evidence="2">Uncharacterized protein</fullName>
    </submittedName>
</protein>
<reference evidence="2" key="1">
    <citation type="submission" date="2020-11" db="EMBL/GenBank/DDBJ databases">
        <authorList>
            <consortium name="DOE Joint Genome Institute"/>
            <person name="Ahrendt S."/>
            <person name="Riley R."/>
            <person name="Andreopoulos W."/>
            <person name="Labutti K."/>
            <person name="Pangilinan J."/>
            <person name="Ruiz-Duenas F.J."/>
            <person name="Barrasa J.M."/>
            <person name="Sanchez-Garcia M."/>
            <person name="Camarero S."/>
            <person name="Miyauchi S."/>
            <person name="Serrano A."/>
            <person name="Linde D."/>
            <person name="Babiker R."/>
            <person name="Drula E."/>
            <person name="Ayuso-Fernandez I."/>
            <person name="Pacheco R."/>
            <person name="Padilla G."/>
            <person name="Ferreira P."/>
            <person name="Barriuso J."/>
            <person name="Kellner H."/>
            <person name="Castanera R."/>
            <person name="Alfaro M."/>
            <person name="Ramirez L."/>
            <person name="Pisabarro A.G."/>
            <person name="Kuo A."/>
            <person name="Tritt A."/>
            <person name="Lipzen A."/>
            <person name="He G."/>
            <person name="Yan M."/>
            <person name="Ng V."/>
            <person name="Cullen D."/>
            <person name="Martin F."/>
            <person name="Rosso M.-N."/>
            <person name="Henrissat B."/>
            <person name="Hibbett D."/>
            <person name="Martinez A.T."/>
            <person name="Grigoriev I.V."/>
        </authorList>
    </citation>
    <scope>NUCLEOTIDE SEQUENCE</scope>
    <source>
        <strain evidence="2">CIRM-BRFM 674</strain>
    </source>
</reference>
<dbReference type="AlphaFoldDB" id="A0A9P5YQG7"/>
<keyword evidence="1" id="KW-1133">Transmembrane helix</keyword>
<evidence type="ECO:0000313" key="2">
    <source>
        <dbReference type="EMBL" id="KAF9472814.1"/>
    </source>
</evidence>
<evidence type="ECO:0000256" key="1">
    <source>
        <dbReference type="SAM" id="Phobius"/>
    </source>
</evidence>